<feature type="compositionally biased region" description="Basic and acidic residues" evidence="1">
    <location>
        <begin position="445"/>
        <end position="457"/>
    </location>
</feature>
<sequence>MRDFLPVTIPTARIILFSYNQRRAFSQGIYSLDDVASILLLGLKLEREKIVEPERSIIFLAHSLGGFIVKHTLLRAGTEPRYQFLRSGTHGIGFFATPHQGAGSQPLSSVVASISRLQRWEYKGASESISWSDGRQHQYQSRLADLEILSFYETRPTKQLGLIVHKQSATFGSGREQLIPLDTDHYHIFEFSFASDENYKRFASCLVNMVRNAPTVKNKRERVESSLEAEALTLRGIDSSYIYENLNGLSHQRKHLASTSFGSMRQNIDIPSPSITGLGITMAQRGLAATDDDQPSVHSSTQKDAPQAPQESETNANLRNQSDIGSSEAILPPLSTEPLANDDIKSAPGSPSVTPMGSDYSSFTDDGELQEEDFHADDIPDSILGIIPELARGSMTDYVRIRLLNWLQVLPMRGHGGGSKGGQAHHEPASFGSGLISTSRSSGQDSEKRAGKRRANDDENNDESGNRKRTQTTEPAGDEGSDRPFACPFVKHDPLEHWMCWRVSFRRIHDLKQHLRRRHYDPISCARCGEVFDTAKERDQHHRAEQPCKSIDLTGRWGGVGEDQKSWLQKNKPQTKSDEEYWFMIFGKLFYIHPPLSMPDDPCKPPSSCFIKSSRQHR</sequence>
<feature type="compositionally biased region" description="Polar residues" evidence="1">
    <location>
        <begin position="435"/>
        <end position="444"/>
    </location>
</feature>
<gene>
    <name evidence="2" type="ORF">BDV96DRAFT_362602</name>
</gene>
<dbReference type="Gene3D" id="3.30.160.60">
    <property type="entry name" value="Classic Zinc Finger"/>
    <property type="match status" value="1"/>
</dbReference>
<feature type="compositionally biased region" description="Polar residues" evidence="1">
    <location>
        <begin position="296"/>
        <end position="325"/>
    </location>
</feature>
<dbReference type="PANTHER" id="PTHR38166:SF1">
    <property type="entry name" value="C2H2-TYPE DOMAIN-CONTAINING PROTEIN"/>
    <property type="match status" value="1"/>
</dbReference>
<dbReference type="Proteomes" id="UP000799770">
    <property type="component" value="Unassembled WGS sequence"/>
</dbReference>
<keyword evidence="3" id="KW-1185">Reference proteome</keyword>
<protein>
    <recommendedName>
        <fullName evidence="4">DUF676 domain-containing protein</fullName>
    </recommendedName>
</protein>
<evidence type="ECO:0000256" key="1">
    <source>
        <dbReference type="SAM" id="MobiDB-lite"/>
    </source>
</evidence>
<evidence type="ECO:0000313" key="2">
    <source>
        <dbReference type="EMBL" id="KAF2118805.1"/>
    </source>
</evidence>
<feature type="compositionally biased region" description="Polar residues" evidence="1">
    <location>
        <begin position="349"/>
        <end position="364"/>
    </location>
</feature>
<name>A0A6A5ZHT9_9PLEO</name>
<dbReference type="AlphaFoldDB" id="A0A6A5ZHT9"/>
<accession>A0A6A5ZHT9</accession>
<feature type="region of interest" description="Disordered" evidence="1">
    <location>
        <begin position="287"/>
        <end position="366"/>
    </location>
</feature>
<reference evidence="2" key="1">
    <citation type="journal article" date="2020" name="Stud. Mycol.">
        <title>101 Dothideomycetes genomes: a test case for predicting lifestyles and emergence of pathogens.</title>
        <authorList>
            <person name="Haridas S."/>
            <person name="Albert R."/>
            <person name="Binder M."/>
            <person name="Bloem J."/>
            <person name="Labutti K."/>
            <person name="Salamov A."/>
            <person name="Andreopoulos B."/>
            <person name="Baker S."/>
            <person name="Barry K."/>
            <person name="Bills G."/>
            <person name="Bluhm B."/>
            <person name="Cannon C."/>
            <person name="Castanera R."/>
            <person name="Culley D."/>
            <person name="Daum C."/>
            <person name="Ezra D."/>
            <person name="Gonzalez J."/>
            <person name="Henrissat B."/>
            <person name="Kuo A."/>
            <person name="Liang C."/>
            <person name="Lipzen A."/>
            <person name="Lutzoni F."/>
            <person name="Magnuson J."/>
            <person name="Mondo S."/>
            <person name="Nolan M."/>
            <person name="Ohm R."/>
            <person name="Pangilinan J."/>
            <person name="Park H.-J."/>
            <person name="Ramirez L."/>
            <person name="Alfaro M."/>
            <person name="Sun H."/>
            <person name="Tritt A."/>
            <person name="Yoshinaga Y."/>
            <person name="Zwiers L.-H."/>
            <person name="Turgeon B."/>
            <person name="Goodwin S."/>
            <person name="Spatafora J."/>
            <person name="Crous P."/>
            <person name="Grigoriev I."/>
        </authorList>
    </citation>
    <scope>NUCLEOTIDE SEQUENCE</scope>
    <source>
        <strain evidence="2">CBS 627.86</strain>
    </source>
</reference>
<dbReference type="PANTHER" id="PTHR38166">
    <property type="entry name" value="C2H2-TYPE DOMAIN-CONTAINING PROTEIN-RELATED"/>
    <property type="match status" value="1"/>
</dbReference>
<dbReference type="OrthoDB" id="5086500at2759"/>
<proteinExistence type="predicted"/>
<evidence type="ECO:0000313" key="3">
    <source>
        <dbReference type="Proteomes" id="UP000799770"/>
    </source>
</evidence>
<organism evidence="2 3">
    <name type="scientific">Lophiotrema nucula</name>
    <dbReference type="NCBI Taxonomy" id="690887"/>
    <lineage>
        <taxon>Eukaryota</taxon>
        <taxon>Fungi</taxon>
        <taxon>Dikarya</taxon>
        <taxon>Ascomycota</taxon>
        <taxon>Pezizomycotina</taxon>
        <taxon>Dothideomycetes</taxon>
        <taxon>Pleosporomycetidae</taxon>
        <taxon>Pleosporales</taxon>
        <taxon>Lophiotremataceae</taxon>
        <taxon>Lophiotrema</taxon>
    </lineage>
</organism>
<feature type="region of interest" description="Disordered" evidence="1">
    <location>
        <begin position="416"/>
        <end position="485"/>
    </location>
</feature>
<evidence type="ECO:0008006" key="4">
    <source>
        <dbReference type="Google" id="ProtNLM"/>
    </source>
</evidence>
<dbReference type="InterPro" id="IPR029058">
    <property type="entry name" value="AB_hydrolase_fold"/>
</dbReference>
<dbReference type="EMBL" id="ML977316">
    <property type="protein sequence ID" value="KAF2118805.1"/>
    <property type="molecule type" value="Genomic_DNA"/>
</dbReference>
<dbReference type="SUPFAM" id="SSF53474">
    <property type="entry name" value="alpha/beta-Hydrolases"/>
    <property type="match status" value="1"/>
</dbReference>